<gene>
    <name evidence="2" type="ORF">P5673_011672</name>
</gene>
<dbReference type="GO" id="GO:1902093">
    <property type="term" value="P:positive regulation of flagellated sperm motility"/>
    <property type="evidence" value="ECO:0007669"/>
    <property type="project" value="TreeGrafter"/>
</dbReference>
<dbReference type="Proteomes" id="UP001249851">
    <property type="component" value="Unassembled WGS sequence"/>
</dbReference>
<keyword evidence="3" id="KW-1185">Reference proteome</keyword>
<dbReference type="Gene3D" id="1.25.10.10">
    <property type="entry name" value="Leucine-rich Repeat Variant"/>
    <property type="match status" value="1"/>
</dbReference>
<evidence type="ECO:0000313" key="3">
    <source>
        <dbReference type="Proteomes" id="UP001249851"/>
    </source>
</evidence>
<dbReference type="PANTHER" id="PTHR14716:SF0">
    <property type="entry name" value="CILIA- AND FLAGELLA-ASSOCIATED PROTEIN 69"/>
    <property type="match status" value="1"/>
</dbReference>
<keyword evidence="2" id="KW-0969">Cilium</keyword>
<keyword evidence="2" id="KW-0282">Flagellum</keyword>
<accession>A0AAD9V8M0</accession>
<sequence>MTDVQNTPLSLVAKQHFDRDCNMAAAGPIPLVNNVVTDEDFENLRAEGKNAGKLVPVSVIKTHKLLTDKHSLMKDADLVCDMIKICRERLYSNPQYEKPLCDLIKVCKCPFLKERASDESTFDYLIVNLLTELGHTMKVQNVAVQLKLAESLIQFYADQPMERQLFEVINCQDMLSASAASLLCSGMNIPDPSDRIVFRTVEILWNLLECDGAKQELANQLNCKECIRNDLLVISSLVLSLCPTSPFMESGFTKLIAILATFTEVKSHHGLVRNLKLYKNHEDFEFKKLLMNILVLISADSASCRILSEGRVILALFSFVRTNDNITSTEEWSPAQFEELQLQALDTLSAVGPQCVDDYMTCQGNTRLLMLLEWCVGQADYGGHGNSFHGSGGRGNKRAQMRYCLRLLRSMVSVGDEVLNQDLVDQGAINQIVGILQNASTSTDENDRIDIEMQCDMLFIVSSLCDGDTHRKELFGGQGVQVLAEYLRRNPDQITSPLGHHQLLLAAVDCVWSAVLGCYLTEQLFLESDGVFHLLDLLEICPLTMQNLLLGCLTDLCENTKALAHLQSWRGKNQISAAKLLVELWKKEEANMGVIRDVTGKICDLNRPLMGAIQERQGVIPLPANRPSQAIVDVSENMRAKIYSMFCKLGFNAVPGLSTLDYITVAVIEKYLDFKMLEVWNEIRVELEQQNIRPVSPDADAITEITKRLNDRAIAVAETQNQLSQAQCNQDLIEEEEYYESVKENHRQEEKALKDFSDYAVKRKQLSAIQSSRLRDKTHAGSLAHETLQGDLSTTTFCGRRVEIESTPLELTRSFMNPTSSEENKKTQLVVTVSSSKTCWLGDFIHPSLVIGRYFFFFEQ</sequence>
<dbReference type="Pfam" id="PF21049">
    <property type="entry name" value="CFA69_ARM_rpt"/>
    <property type="match status" value="2"/>
</dbReference>
<dbReference type="InterPro" id="IPR016024">
    <property type="entry name" value="ARM-type_fold"/>
</dbReference>
<evidence type="ECO:0000259" key="1">
    <source>
        <dbReference type="Pfam" id="PF21049"/>
    </source>
</evidence>
<name>A0AAD9V8M0_ACRCE</name>
<protein>
    <submittedName>
        <fullName evidence="2">Cilia- and flagella-associated protein 69</fullName>
    </submittedName>
</protein>
<proteinExistence type="predicted"/>
<dbReference type="InterPro" id="IPR048732">
    <property type="entry name" value="CFA69"/>
</dbReference>
<keyword evidence="2" id="KW-0966">Cell projection</keyword>
<dbReference type="InterPro" id="IPR048733">
    <property type="entry name" value="CFA69_ARM_dom"/>
</dbReference>
<dbReference type="InterPro" id="IPR011989">
    <property type="entry name" value="ARM-like"/>
</dbReference>
<dbReference type="EMBL" id="JARQWQ010000021">
    <property type="protein sequence ID" value="KAK2564962.1"/>
    <property type="molecule type" value="Genomic_DNA"/>
</dbReference>
<dbReference type="AlphaFoldDB" id="A0AAD9V8M0"/>
<reference evidence="2" key="1">
    <citation type="journal article" date="2023" name="G3 (Bethesda)">
        <title>Whole genome assembly and annotation of the endangered Caribbean coral Acropora cervicornis.</title>
        <authorList>
            <person name="Selwyn J.D."/>
            <person name="Vollmer S.V."/>
        </authorList>
    </citation>
    <scope>NUCLEOTIDE SEQUENCE</scope>
    <source>
        <strain evidence="2">K2</strain>
    </source>
</reference>
<dbReference type="SUPFAM" id="SSF48371">
    <property type="entry name" value="ARM repeat"/>
    <property type="match status" value="1"/>
</dbReference>
<organism evidence="2 3">
    <name type="scientific">Acropora cervicornis</name>
    <name type="common">Staghorn coral</name>
    <dbReference type="NCBI Taxonomy" id="6130"/>
    <lineage>
        <taxon>Eukaryota</taxon>
        <taxon>Metazoa</taxon>
        <taxon>Cnidaria</taxon>
        <taxon>Anthozoa</taxon>
        <taxon>Hexacorallia</taxon>
        <taxon>Scleractinia</taxon>
        <taxon>Astrocoeniina</taxon>
        <taxon>Acroporidae</taxon>
        <taxon>Acropora</taxon>
    </lineage>
</organism>
<dbReference type="GO" id="GO:0097730">
    <property type="term" value="C:non-motile cilium"/>
    <property type="evidence" value="ECO:0007669"/>
    <property type="project" value="TreeGrafter"/>
</dbReference>
<reference evidence="2" key="2">
    <citation type="journal article" date="2023" name="Science">
        <title>Genomic signatures of disease resistance in endangered staghorn corals.</title>
        <authorList>
            <person name="Vollmer S.V."/>
            <person name="Selwyn J.D."/>
            <person name="Despard B.A."/>
            <person name="Roesel C.L."/>
        </authorList>
    </citation>
    <scope>NUCLEOTIDE SEQUENCE</scope>
    <source>
        <strain evidence="2">K2</strain>
    </source>
</reference>
<evidence type="ECO:0000313" key="2">
    <source>
        <dbReference type="EMBL" id="KAK2564962.1"/>
    </source>
</evidence>
<dbReference type="PANTHER" id="PTHR14716">
    <property type="entry name" value="CILIA- AND FLAGELLA-ASSOCIATED PROTEIN 69"/>
    <property type="match status" value="1"/>
</dbReference>
<dbReference type="GO" id="GO:0097225">
    <property type="term" value="C:sperm midpiece"/>
    <property type="evidence" value="ECO:0007669"/>
    <property type="project" value="TreeGrafter"/>
</dbReference>
<feature type="domain" description="Cilia- and flagella-associated protein 69 ARM repeats" evidence="1">
    <location>
        <begin position="71"/>
        <end position="165"/>
    </location>
</feature>
<comment type="caution">
    <text evidence="2">The sequence shown here is derived from an EMBL/GenBank/DDBJ whole genome shotgun (WGS) entry which is preliminary data.</text>
</comment>
<feature type="domain" description="Cilia- and flagella-associated protein 69 ARM repeats" evidence="1">
    <location>
        <begin position="227"/>
        <end position="683"/>
    </location>
</feature>